<accession>A0ABV4CJQ0</accession>
<name>A0ABV4CJQ0_9PSEU</name>
<dbReference type="Proteomes" id="UP001564626">
    <property type="component" value="Unassembled WGS sequence"/>
</dbReference>
<dbReference type="SUPFAM" id="SSF47413">
    <property type="entry name" value="lambda repressor-like DNA-binding domains"/>
    <property type="match status" value="1"/>
</dbReference>
<gene>
    <name evidence="2" type="ORF">AB8O55_18130</name>
</gene>
<reference evidence="2 3" key="1">
    <citation type="submission" date="2024-08" db="EMBL/GenBank/DDBJ databases">
        <title>Genome mining of Saccharopolyspora cebuensis PGLac3 from Nigerian medicinal plant.</title>
        <authorList>
            <person name="Ezeobiora C.E."/>
            <person name="Igbokwe N.H."/>
            <person name="Amin D.H."/>
            <person name="Mendie U.E."/>
        </authorList>
    </citation>
    <scope>NUCLEOTIDE SEQUENCE [LARGE SCALE GENOMIC DNA]</scope>
    <source>
        <strain evidence="2 3">PGLac3</strain>
    </source>
</reference>
<dbReference type="SMART" id="SM00530">
    <property type="entry name" value="HTH_XRE"/>
    <property type="match status" value="1"/>
</dbReference>
<dbReference type="InterPro" id="IPR010982">
    <property type="entry name" value="Lambda_DNA-bd_dom_sf"/>
</dbReference>
<dbReference type="PROSITE" id="PS50943">
    <property type="entry name" value="HTH_CROC1"/>
    <property type="match status" value="1"/>
</dbReference>
<protein>
    <submittedName>
        <fullName evidence="2">Helix-turn-helix domain-containing protein</fullName>
    </submittedName>
</protein>
<feature type="domain" description="HTH cro/C1-type" evidence="1">
    <location>
        <begin position="18"/>
        <end position="72"/>
    </location>
</feature>
<dbReference type="RefSeq" id="WP_345364093.1">
    <property type="nucleotide sequence ID" value="NZ_BAABII010000010.1"/>
</dbReference>
<keyword evidence="3" id="KW-1185">Reference proteome</keyword>
<proteinExistence type="predicted"/>
<dbReference type="Pfam" id="PF19054">
    <property type="entry name" value="DUF5753"/>
    <property type="match status" value="1"/>
</dbReference>
<dbReference type="Pfam" id="PF13560">
    <property type="entry name" value="HTH_31"/>
    <property type="match status" value="1"/>
</dbReference>
<dbReference type="CDD" id="cd00093">
    <property type="entry name" value="HTH_XRE"/>
    <property type="match status" value="1"/>
</dbReference>
<dbReference type="Gene3D" id="1.10.260.40">
    <property type="entry name" value="lambda repressor-like DNA-binding domains"/>
    <property type="match status" value="1"/>
</dbReference>
<organism evidence="2 3">
    <name type="scientific">Saccharopolyspora cebuensis</name>
    <dbReference type="NCBI Taxonomy" id="418759"/>
    <lineage>
        <taxon>Bacteria</taxon>
        <taxon>Bacillati</taxon>
        <taxon>Actinomycetota</taxon>
        <taxon>Actinomycetes</taxon>
        <taxon>Pseudonocardiales</taxon>
        <taxon>Pseudonocardiaceae</taxon>
        <taxon>Saccharopolyspora</taxon>
    </lineage>
</organism>
<comment type="caution">
    <text evidence="2">The sequence shown here is derived from an EMBL/GenBank/DDBJ whole genome shotgun (WGS) entry which is preliminary data.</text>
</comment>
<evidence type="ECO:0000313" key="2">
    <source>
        <dbReference type="EMBL" id="MEY8041325.1"/>
    </source>
</evidence>
<sequence length="282" mass="30825">MARTSGGSPKARVVGAELRKAREEAGMGVRELARRLGTDHSKLSRCEGGQTAATPEFVASVLTALGVPEVERDRVAAIARGAERTNWLAPVVPGAHHELTTLIEFERSAQRITEVATLVVPGLLQTADYARAVMAGVPLAELETRVTLRIGRRDVLNRRGAPQFDVLVMELGLRNVIGGKDVMAEQLRQMQNMAARPNISIRVIPDSEEWNPAHAGSYLLFEFSSSAPIVHLEHYSSAAFLHEADDTEAYHSATDTLRQLALNEEQSSELIAEVAEEMENKE</sequence>
<dbReference type="InterPro" id="IPR001387">
    <property type="entry name" value="Cro/C1-type_HTH"/>
</dbReference>
<dbReference type="EMBL" id="JBGEHV010000034">
    <property type="protein sequence ID" value="MEY8041325.1"/>
    <property type="molecule type" value="Genomic_DNA"/>
</dbReference>
<evidence type="ECO:0000313" key="3">
    <source>
        <dbReference type="Proteomes" id="UP001564626"/>
    </source>
</evidence>
<dbReference type="InterPro" id="IPR043917">
    <property type="entry name" value="DUF5753"/>
</dbReference>
<evidence type="ECO:0000259" key="1">
    <source>
        <dbReference type="PROSITE" id="PS50943"/>
    </source>
</evidence>